<reference evidence="2" key="1">
    <citation type="submission" date="2023-07" db="EMBL/GenBank/DDBJ databases">
        <title>30 novel species of actinomycetes from the DSMZ collection.</title>
        <authorList>
            <person name="Nouioui I."/>
        </authorList>
    </citation>
    <scope>NUCLEOTIDE SEQUENCE [LARGE SCALE GENOMIC DNA]</scope>
    <source>
        <strain evidence="2">DSM 41699</strain>
    </source>
</reference>
<proteinExistence type="predicted"/>
<comment type="caution">
    <text evidence="1">The sequence shown here is derived from an EMBL/GenBank/DDBJ whole genome shotgun (WGS) entry which is preliminary data.</text>
</comment>
<evidence type="ECO:0008006" key="3">
    <source>
        <dbReference type="Google" id="ProtNLM"/>
    </source>
</evidence>
<keyword evidence="2" id="KW-1185">Reference proteome</keyword>
<dbReference type="SUPFAM" id="SSF48371">
    <property type="entry name" value="ARM repeat"/>
    <property type="match status" value="1"/>
</dbReference>
<dbReference type="Gene3D" id="1.25.10.10">
    <property type="entry name" value="Leucine-rich Repeat Variant"/>
    <property type="match status" value="1"/>
</dbReference>
<name>A0ABU2TZ68_9ACTN</name>
<dbReference type="Proteomes" id="UP001183809">
    <property type="component" value="Unassembled WGS sequence"/>
</dbReference>
<dbReference type="RefSeq" id="WP_311697622.1">
    <property type="nucleotide sequence ID" value="NZ_JAVREY010000033.1"/>
</dbReference>
<dbReference type="InterPro" id="IPR011989">
    <property type="entry name" value="ARM-like"/>
</dbReference>
<evidence type="ECO:0000313" key="1">
    <source>
        <dbReference type="EMBL" id="MDT0466155.1"/>
    </source>
</evidence>
<sequence length="239" mass="25818">MSITDVEGPLPEPWDLVQGTDWASLEHAYGSAEEASSVLGGLLAADPSTQARAMRYLEDPVHHQNSIYSATAPAALYVAVALRDPRTAAMVPSREHGEYQLRAAMLDWLQSVANAVGDDAEAIRQRLGFPLERHPASVQVQTLRPALFRAVSPLLQDPEPTVREAAIAAAVSLLDAPELVQHRAALIPLAREVMTVSAKRSYRFIAVRGLRAWGEDTGHLSAVEDGDPWAVGCSSEPPF</sequence>
<accession>A0ABU2TZ68</accession>
<protein>
    <recommendedName>
        <fullName evidence="3">HEAT repeat domain-containing protein</fullName>
    </recommendedName>
</protein>
<gene>
    <name evidence="1" type="ORF">RM764_24625</name>
</gene>
<dbReference type="EMBL" id="JAVREY010000033">
    <property type="protein sequence ID" value="MDT0466155.1"/>
    <property type="molecule type" value="Genomic_DNA"/>
</dbReference>
<organism evidence="1 2">
    <name type="scientific">Streptomyces gibsoniae</name>
    <dbReference type="NCBI Taxonomy" id="3075529"/>
    <lineage>
        <taxon>Bacteria</taxon>
        <taxon>Bacillati</taxon>
        <taxon>Actinomycetota</taxon>
        <taxon>Actinomycetes</taxon>
        <taxon>Kitasatosporales</taxon>
        <taxon>Streptomycetaceae</taxon>
        <taxon>Streptomyces</taxon>
    </lineage>
</organism>
<dbReference type="InterPro" id="IPR016024">
    <property type="entry name" value="ARM-type_fold"/>
</dbReference>
<evidence type="ECO:0000313" key="2">
    <source>
        <dbReference type="Proteomes" id="UP001183809"/>
    </source>
</evidence>